<accession>A0A1R4IS10</accession>
<feature type="transmembrane region" description="Helical" evidence="1">
    <location>
        <begin position="5"/>
        <end position="22"/>
    </location>
</feature>
<keyword evidence="1" id="KW-0472">Membrane</keyword>
<proteinExistence type="predicted"/>
<name>A0A1R4IS10_9MICO</name>
<evidence type="ECO:0000256" key="1">
    <source>
        <dbReference type="SAM" id="Phobius"/>
    </source>
</evidence>
<dbReference type="EMBL" id="FUKR01000021">
    <property type="protein sequence ID" value="SJN22617.1"/>
    <property type="molecule type" value="Genomic_DNA"/>
</dbReference>
<dbReference type="AlphaFoldDB" id="A0A1R4IS10"/>
<dbReference type="OrthoDB" id="4990644at2"/>
<gene>
    <name evidence="2" type="ORF">FM119_03270</name>
</gene>
<evidence type="ECO:0000313" key="3">
    <source>
        <dbReference type="Proteomes" id="UP000196778"/>
    </source>
</evidence>
<evidence type="ECO:0000313" key="2">
    <source>
        <dbReference type="EMBL" id="SJN22617.1"/>
    </source>
</evidence>
<keyword evidence="3" id="KW-1185">Reference proteome</keyword>
<keyword evidence="1" id="KW-1133">Transmembrane helix</keyword>
<reference evidence="3" key="1">
    <citation type="submission" date="2017-02" db="EMBL/GenBank/DDBJ databases">
        <authorList>
            <person name="Dridi B."/>
        </authorList>
    </citation>
    <scope>NUCLEOTIDE SEQUENCE [LARGE SCALE GENOMIC DNA]</scope>
    <source>
        <strain evidence="3">EB411</strain>
    </source>
</reference>
<keyword evidence="1" id="KW-0812">Transmembrane</keyword>
<feature type="transmembrane region" description="Helical" evidence="1">
    <location>
        <begin position="28"/>
        <end position="48"/>
    </location>
</feature>
<protein>
    <submittedName>
        <fullName evidence="2">COG1172: Ribose/xylose/arabinose/galactoside ABC-type transport systems, permease components</fullName>
    </submittedName>
</protein>
<dbReference type="RefSeq" id="WP_087136259.1">
    <property type="nucleotide sequence ID" value="NZ_FUKR01000021.1"/>
</dbReference>
<feature type="transmembrane region" description="Helical" evidence="1">
    <location>
        <begin position="55"/>
        <end position="76"/>
    </location>
</feature>
<sequence length="125" mass="12904">MTRNTFIVGGLLVVVGVIGWALSESKSATALIPAFLGVVMLISGAIATKSQKIGVHIALVVAVIGVAGTAMNVVKIGELFAGTAERPLAIITSTITFVALIVFIVLGVRSFIAARRWKNDNAVSA</sequence>
<dbReference type="Proteomes" id="UP000196778">
    <property type="component" value="Unassembled WGS sequence"/>
</dbReference>
<feature type="transmembrane region" description="Helical" evidence="1">
    <location>
        <begin position="88"/>
        <end position="108"/>
    </location>
</feature>
<organism evidence="2 3">
    <name type="scientific">Mycetocola reblochoni REB411</name>
    <dbReference type="NCBI Taxonomy" id="1255698"/>
    <lineage>
        <taxon>Bacteria</taxon>
        <taxon>Bacillati</taxon>
        <taxon>Actinomycetota</taxon>
        <taxon>Actinomycetes</taxon>
        <taxon>Micrococcales</taxon>
        <taxon>Microbacteriaceae</taxon>
        <taxon>Mycetocola</taxon>
    </lineage>
</organism>